<name>A0A2G5P9M2_9MYCO</name>
<evidence type="ECO:0000256" key="2">
    <source>
        <dbReference type="SAM" id="Phobius"/>
    </source>
</evidence>
<proteinExistence type="predicted"/>
<sequence length="449" mass="46884">MQLAPRPDQAPAKVVSRKKRAAIAGAAALSAGAIAITPIAAGPNIAMSQDRDVALTAAYQGYIPNPVVTQDPGTVYNGIFDITVNNLTGLGESIIANPFPLLTQIGENQQGYFERVVKAFETIQKNAGNFFSDQDTNPDQTGIQQGNGYVHGTRMLEAIEAGDIFTAYEEFNTMVLYSNTIASTPIAGLFLSTVPRGQTAEVPGIPAIMAQNVADAVNTLFNTKTVNNGIFYSTWSSFGGVPYEMARNISELSTAIQDQDFKTALNVVVNSPGMTVNALVNGFDYLPDDTCARNCGSETGVESWPGLFAPKGQQHPGGLIYQALTGMGQSVATSIDNTPNAPKKSLLSGSGLGLDKLKDALKLDGILGKKDAATATTLAKSAAADSSDSKDPVKQLSTGLKKASDDAKASVKKLTGKVESSVKKVTDSVKKAASSLSGKKDSGNSGSES</sequence>
<gene>
    <name evidence="3" type="ORF">CQY22_011400</name>
</gene>
<organism evidence="3 4">
    <name type="scientific">Mycolicibacterium brumae</name>
    <dbReference type="NCBI Taxonomy" id="85968"/>
    <lineage>
        <taxon>Bacteria</taxon>
        <taxon>Bacillati</taxon>
        <taxon>Actinomycetota</taxon>
        <taxon>Actinomycetes</taxon>
        <taxon>Mycobacteriales</taxon>
        <taxon>Mycobacteriaceae</taxon>
        <taxon>Mycolicibacterium</taxon>
    </lineage>
</organism>
<comment type="caution">
    <text evidence="3">The sequence shown here is derived from an EMBL/GenBank/DDBJ whole genome shotgun (WGS) entry which is preliminary data.</text>
</comment>
<dbReference type="OrthoDB" id="4710986at2"/>
<dbReference type="STRING" id="85968.GCA_900073015_00450"/>
<keyword evidence="2" id="KW-0812">Transmembrane</keyword>
<dbReference type="EMBL" id="PDCN02000013">
    <property type="protein sequence ID" value="PIB74957.1"/>
    <property type="molecule type" value="Genomic_DNA"/>
</dbReference>
<protein>
    <submittedName>
        <fullName evidence="3">Uncharacterized protein</fullName>
    </submittedName>
</protein>
<keyword evidence="2" id="KW-1133">Transmembrane helix</keyword>
<evidence type="ECO:0000313" key="4">
    <source>
        <dbReference type="Proteomes" id="UP000230551"/>
    </source>
</evidence>
<dbReference type="AlphaFoldDB" id="A0A2G5P9M2"/>
<accession>A0A2G5P9M2</accession>
<dbReference type="RefSeq" id="WP_090585444.1">
    <property type="nucleotide sequence ID" value="NZ_CP104302.1"/>
</dbReference>
<keyword evidence="2" id="KW-0472">Membrane</keyword>
<keyword evidence="4" id="KW-1185">Reference proteome</keyword>
<evidence type="ECO:0000256" key="1">
    <source>
        <dbReference type="SAM" id="MobiDB-lite"/>
    </source>
</evidence>
<reference evidence="3 4" key="1">
    <citation type="journal article" date="2017" name="Infect. Genet. Evol.">
        <title>The new phylogeny of the genus Mycobacterium: The old and the news.</title>
        <authorList>
            <person name="Tortoli E."/>
            <person name="Fedrizzi T."/>
            <person name="Meehan C.J."/>
            <person name="Trovato A."/>
            <person name="Grottola A."/>
            <person name="Giacobazzi E."/>
            <person name="Serpini G.F."/>
            <person name="Tagliazucchi S."/>
            <person name="Fabio A."/>
            <person name="Bettua C."/>
            <person name="Bertorelli R."/>
            <person name="Frascaro F."/>
            <person name="De Sanctis V."/>
            <person name="Pecorari M."/>
            <person name="Jousson O."/>
            <person name="Segata N."/>
            <person name="Cirillo D.M."/>
        </authorList>
    </citation>
    <scope>NUCLEOTIDE SEQUENCE [LARGE SCALE GENOMIC DNA]</scope>
    <source>
        <strain evidence="3 4">CIP1034565</strain>
    </source>
</reference>
<feature type="compositionally biased region" description="Basic and acidic residues" evidence="1">
    <location>
        <begin position="420"/>
        <end position="430"/>
    </location>
</feature>
<feature type="region of interest" description="Disordered" evidence="1">
    <location>
        <begin position="380"/>
        <end position="449"/>
    </location>
</feature>
<dbReference type="Proteomes" id="UP000230551">
    <property type="component" value="Unassembled WGS sequence"/>
</dbReference>
<feature type="transmembrane region" description="Helical" evidence="2">
    <location>
        <begin position="21"/>
        <end position="41"/>
    </location>
</feature>
<evidence type="ECO:0000313" key="3">
    <source>
        <dbReference type="EMBL" id="PIB74957.1"/>
    </source>
</evidence>